<dbReference type="AlphaFoldDB" id="A0A6B2LEM3"/>
<organism evidence="2">
    <name type="scientific">Arcella intermedia</name>
    <dbReference type="NCBI Taxonomy" id="1963864"/>
    <lineage>
        <taxon>Eukaryota</taxon>
        <taxon>Amoebozoa</taxon>
        <taxon>Tubulinea</taxon>
        <taxon>Elardia</taxon>
        <taxon>Arcellinida</taxon>
        <taxon>Sphaerothecina</taxon>
        <taxon>Arcellidae</taxon>
        <taxon>Arcella</taxon>
    </lineage>
</organism>
<feature type="domain" description="Protein kinase" evidence="1">
    <location>
        <begin position="1"/>
        <end position="256"/>
    </location>
</feature>
<name>A0A6B2LEM3_9EUKA</name>
<reference evidence="2" key="1">
    <citation type="journal article" date="2020" name="J. Eukaryot. Microbiol.">
        <title>De novo Sequencing, Assembly and Annotation of the Transcriptome for the Free-Living Testate Amoeba Arcella intermedia.</title>
        <authorList>
            <person name="Ribeiro G.M."/>
            <person name="Porfirio-Sousa A.L."/>
            <person name="Maurer-Alcala X.X."/>
            <person name="Katz L.A."/>
            <person name="Lahr D.J.G."/>
        </authorList>
    </citation>
    <scope>NUCLEOTIDE SEQUENCE</scope>
</reference>
<dbReference type="Gene3D" id="1.10.510.10">
    <property type="entry name" value="Transferase(Phosphotransferase) domain 1"/>
    <property type="match status" value="1"/>
</dbReference>
<dbReference type="EMBL" id="GIBP01006543">
    <property type="protein sequence ID" value="NDV35512.1"/>
    <property type="molecule type" value="Transcribed_RNA"/>
</dbReference>
<dbReference type="InterPro" id="IPR000719">
    <property type="entry name" value="Prot_kinase_dom"/>
</dbReference>
<dbReference type="GO" id="GO:0005524">
    <property type="term" value="F:ATP binding"/>
    <property type="evidence" value="ECO:0007669"/>
    <property type="project" value="InterPro"/>
</dbReference>
<dbReference type="Pfam" id="PF00069">
    <property type="entry name" value="Pkinase"/>
    <property type="match status" value="1"/>
</dbReference>
<dbReference type="InterPro" id="IPR050235">
    <property type="entry name" value="CK1_Ser-Thr_kinase"/>
</dbReference>
<sequence>MINNDHDERTYTVEKCMHGNENSTILASKDMNAETCCIKLEPKSRANQIFNEMRILPKLAECTGVPKLLHFGQTIYGEECFSIVTNVVGKQSLKDILKKRGYLSNKELFDIANGAIDILQNIHSKGFLYGDFKPEHFVFQNGKMYLVDYGSTISAEEETFPVFTPLYASLDMHSGCKVDERSDLESLWFVILSLSQPLPWATKTNLLEIISSKYQSLPENKKHEYPELSKLFLKKMNIETDSDEESGDSPGYILSS</sequence>
<dbReference type="SMART" id="SM00220">
    <property type="entry name" value="S_TKc"/>
    <property type="match status" value="1"/>
</dbReference>
<dbReference type="PANTHER" id="PTHR11909">
    <property type="entry name" value="CASEIN KINASE-RELATED"/>
    <property type="match status" value="1"/>
</dbReference>
<accession>A0A6B2LEM3</accession>
<dbReference type="PROSITE" id="PS50011">
    <property type="entry name" value="PROTEIN_KINASE_DOM"/>
    <property type="match status" value="1"/>
</dbReference>
<dbReference type="GO" id="GO:0004672">
    <property type="term" value="F:protein kinase activity"/>
    <property type="evidence" value="ECO:0007669"/>
    <property type="project" value="InterPro"/>
</dbReference>
<proteinExistence type="predicted"/>
<evidence type="ECO:0000259" key="1">
    <source>
        <dbReference type="PROSITE" id="PS50011"/>
    </source>
</evidence>
<dbReference type="InterPro" id="IPR011009">
    <property type="entry name" value="Kinase-like_dom_sf"/>
</dbReference>
<evidence type="ECO:0000313" key="2">
    <source>
        <dbReference type="EMBL" id="NDV35512.1"/>
    </source>
</evidence>
<protein>
    <recommendedName>
        <fullName evidence="1">Protein kinase domain-containing protein</fullName>
    </recommendedName>
</protein>
<dbReference type="SUPFAM" id="SSF56112">
    <property type="entry name" value="Protein kinase-like (PK-like)"/>
    <property type="match status" value="1"/>
</dbReference>